<dbReference type="WBParaSite" id="SCUD_0002319001-mRNA-1">
    <property type="protein sequence ID" value="SCUD_0002319001-mRNA-1"/>
    <property type="gene ID" value="SCUD_0002319001"/>
</dbReference>
<dbReference type="InterPro" id="IPR007714">
    <property type="entry name" value="CFA20_dom"/>
</dbReference>
<dbReference type="STRING" id="6186.A0A183L767"/>
<evidence type="ECO:0000313" key="4">
    <source>
        <dbReference type="WBParaSite" id="SCUD_0002319001-mRNA-1"/>
    </source>
</evidence>
<sequence length="40" mass="4701">MPLRLEANWNNIYFNVADFTKRAYGTNFVEVLRVQVCNGH</sequence>
<proteinExistence type="predicted"/>
<dbReference type="InterPro" id="IPR040441">
    <property type="entry name" value="CFA20/CFAP20DC"/>
</dbReference>
<gene>
    <name evidence="2" type="ORF">SCUD_LOCUS23187</name>
</gene>
<evidence type="ECO:0000313" key="2">
    <source>
        <dbReference type="EMBL" id="VDP81818.1"/>
    </source>
</evidence>
<reference evidence="2 3" key="2">
    <citation type="submission" date="2018-11" db="EMBL/GenBank/DDBJ databases">
        <authorList>
            <consortium name="Pathogen Informatics"/>
        </authorList>
    </citation>
    <scope>NUCLEOTIDE SEQUENCE [LARGE SCALE GENOMIC DNA]</scope>
    <source>
        <strain evidence="2">Dakar</strain>
        <strain evidence="3">Dakar, Senegal</strain>
    </source>
</reference>
<reference evidence="4" key="1">
    <citation type="submission" date="2016-06" db="UniProtKB">
        <authorList>
            <consortium name="WormBaseParasite"/>
        </authorList>
    </citation>
    <scope>IDENTIFICATION</scope>
</reference>
<dbReference type="PANTHER" id="PTHR12458">
    <property type="entry name" value="ORF PROTEIN"/>
    <property type="match status" value="1"/>
</dbReference>
<dbReference type="Proteomes" id="UP000279833">
    <property type="component" value="Unassembled WGS sequence"/>
</dbReference>
<dbReference type="Pfam" id="PF05018">
    <property type="entry name" value="CFA20_dom"/>
    <property type="match status" value="1"/>
</dbReference>
<organism evidence="4">
    <name type="scientific">Schistosoma curassoni</name>
    <dbReference type="NCBI Taxonomy" id="6186"/>
    <lineage>
        <taxon>Eukaryota</taxon>
        <taxon>Metazoa</taxon>
        <taxon>Spiralia</taxon>
        <taxon>Lophotrochozoa</taxon>
        <taxon>Platyhelminthes</taxon>
        <taxon>Trematoda</taxon>
        <taxon>Digenea</taxon>
        <taxon>Strigeidida</taxon>
        <taxon>Schistosomatoidea</taxon>
        <taxon>Schistosomatidae</taxon>
        <taxon>Schistosoma</taxon>
    </lineage>
</organism>
<feature type="domain" description="CFA20" evidence="1">
    <location>
        <begin position="1"/>
        <end position="37"/>
    </location>
</feature>
<dbReference type="AlphaFoldDB" id="A0A183L767"/>
<accession>A0A183L767</accession>
<keyword evidence="3" id="KW-1185">Reference proteome</keyword>
<protein>
    <submittedName>
        <fullName evidence="4">DUF667 domain-containing protein</fullName>
    </submittedName>
</protein>
<evidence type="ECO:0000313" key="3">
    <source>
        <dbReference type="Proteomes" id="UP000279833"/>
    </source>
</evidence>
<evidence type="ECO:0000259" key="1">
    <source>
        <dbReference type="Pfam" id="PF05018"/>
    </source>
</evidence>
<name>A0A183L767_9TREM</name>
<dbReference type="EMBL" id="UZAK01052656">
    <property type="protein sequence ID" value="VDP81818.1"/>
    <property type="molecule type" value="Genomic_DNA"/>
</dbReference>